<sequence>MTEHDQNHGAGEPEASTPAYGMPPLPAYGTEAYPPTPAPEALTPPPVAGYPGPGYPGPGYPGPGYPQPVAPYPPVAQGYPGMPPMPGMMPMGYAPVPKTNGLAIASLVCSLLGLATCAATSILGVIFGHLAKSQIKQSGEEGEGMALAGLIVGYIGLAIFALIALFYFGLIALIVGTSGTTTTTY</sequence>
<dbReference type="EMBL" id="AP022577">
    <property type="protein sequence ID" value="BBX86444.1"/>
    <property type="molecule type" value="Genomic_DNA"/>
</dbReference>
<evidence type="ECO:0000313" key="5">
    <source>
        <dbReference type="Proteomes" id="UP000465609"/>
    </source>
</evidence>
<dbReference type="Pfam" id="PF13828">
    <property type="entry name" value="DUF4190"/>
    <property type="match status" value="1"/>
</dbReference>
<name>A0ABM7II61_9MYCO</name>
<dbReference type="Proteomes" id="UP000465609">
    <property type="component" value="Chromosome"/>
</dbReference>
<keyword evidence="2" id="KW-0812">Transmembrane</keyword>
<keyword evidence="2" id="KW-0472">Membrane</keyword>
<evidence type="ECO:0000259" key="3">
    <source>
        <dbReference type="Pfam" id="PF13828"/>
    </source>
</evidence>
<dbReference type="InterPro" id="IPR025241">
    <property type="entry name" value="DUF4190"/>
</dbReference>
<reference evidence="4 5" key="1">
    <citation type="journal article" date="2019" name="Emerg. Microbes Infect.">
        <title>Comprehensive subspecies identification of 175 nontuberculous mycobacteria species based on 7547 genomic profiles.</title>
        <authorList>
            <person name="Matsumoto Y."/>
            <person name="Kinjo T."/>
            <person name="Motooka D."/>
            <person name="Nabeya D."/>
            <person name="Jung N."/>
            <person name="Uechi K."/>
            <person name="Horii T."/>
            <person name="Iida T."/>
            <person name="Fujita J."/>
            <person name="Nakamura S."/>
        </authorList>
    </citation>
    <scope>NUCLEOTIDE SEQUENCE [LARGE SCALE GENOMIC DNA]</scope>
    <source>
        <strain evidence="4 5">JCM 15296</strain>
    </source>
</reference>
<feature type="compositionally biased region" description="Pro residues" evidence="1">
    <location>
        <begin position="34"/>
        <end position="50"/>
    </location>
</feature>
<evidence type="ECO:0000313" key="4">
    <source>
        <dbReference type="EMBL" id="BBX86444.1"/>
    </source>
</evidence>
<keyword evidence="2" id="KW-1133">Transmembrane helix</keyword>
<dbReference type="RefSeq" id="WP_138228840.1">
    <property type="nucleotide sequence ID" value="NZ_AP022577.1"/>
</dbReference>
<feature type="transmembrane region" description="Helical" evidence="2">
    <location>
        <begin position="147"/>
        <end position="175"/>
    </location>
</feature>
<evidence type="ECO:0000256" key="1">
    <source>
        <dbReference type="SAM" id="MobiDB-lite"/>
    </source>
</evidence>
<keyword evidence="5" id="KW-1185">Reference proteome</keyword>
<evidence type="ECO:0000256" key="2">
    <source>
        <dbReference type="SAM" id="Phobius"/>
    </source>
</evidence>
<gene>
    <name evidence="4" type="ORF">MAUB_43170</name>
</gene>
<feature type="domain" description="DUF4190" evidence="3">
    <location>
        <begin position="102"/>
        <end position="162"/>
    </location>
</feature>
<proteinExistence type="predicted"/>
<feature type="region of interest" description="Disordered" evidence="1">
    <location>
        <begin position="1"/>
        <end position="50"/>
    </location>
</feature>
<organism evidence="4 5">
    <name type="scientific">Mycolicibacterium aubagnense</name>
    <dbReference type="NCBI Taxonomy" id="319707"/>
    <lineage>
        <taxon>Bacteria</taxon>
        <taxon>Bacillati</taxon>
        <taxon>Actinomycetota</taxon>
        <taxon>Actinomycetes</taxon>
        <taxon>Mycobacteriales</taxon>
        <taxon>Mycobacteriaceae</taxon>
        <taxon>Mycolicibacterium</taxon>
    </lineage>
</organism>
<feature type="transmembrane region" description="Helical" evidence="2">
    <location>
        <begin position="102"/>
        <end position="127"/>
    </location>
</feature>
<protein>
    <recommendedName>
        <fullName evidence="3">DUF4190 domain-containing protein</fullName>
    </recommendedName>
</protein>
<accession>A0ABM7II61</accession>